<dbReference type="InterPro" id="IPR009080">
    <property type="entry name" value="tRNAsynth_Ia_anticodon-bd"/>
</dbReference>
<dbReference type="Gene3D" id="3.40.50.620">
    <property type="entry name" value="HUPs"/>
    <property type="match status" value="2"/>
</dbReference>
<dbReference type="GO" id="GO:0002161">
    <property type="term" value="F:aminoacyl-tRNA deacylase activity"/>
    <property type="evidence" value="ECO:0007669"/>
    <property type="project" value="InterPro"/>
</dbReference>
<evidence type="ECO:0000259" key="14">
    <source>
        <dbReference type="Pfam" id="PF09334"/>
    </source>
</evidence>
<evidence type="ECO:0000256" key="2">
    <source>
        <dbReference type="ARBA" id="ARBA00005594"/>
    </source>
</evidence>
<evidence type="ECO:0000256" key="11">
    <source>
        <dbReference type="SAM" id="Phobius"/>
    </source>
</evidence>
<feature type="transmembrane region" description="Helical" evidence="11">
    <location>
        <begin position="85"/>
        <end position="103"/>
    </location>
</feature>
<feature type="domain" description="Methionyl/Leucyl tRNA synthetase" evidence="14">
    <location>
        <begin position="834"/>
        <end position="919"/>
    </location>
</feature>
<comment type="similarity">
    <text evidence="2">Belongs to the class-I aminoacyl-tRNA synthetase family.</text>
</comment>
<dbReference type="Pfam" id="PF00133">
    <property type="entry name" value="tRNA-synt_1"/>
    <property type="match status" value="1"/>
</dbReference>
<dbReference type="InterPro" id="IPR015413">
    <property type="entry name" value="Methionyl/Leucyl_tRNA_Synth"/>
</dbReference>
<keyword evidence="11" id="KW-0812">Transmembrane</keyword>
<evidence type="ECO:0000256" key="8">
    <source>
        <dbReference type="ARBA" id="ARBA00023146"/>
    </source>
</evidence>
<dbReference type="EMBL" id="RBNI01000980">
    <property type="protein sequence ID" value="RUP51054.1"/>
    <property type="molecule type" value="Genomic_DNA"/>
</dbReference>
<evidence type="ECO:0000259" key="13">
    <source>
        <dbReference type="Pfam" id="PF08264"/>
    </source>
</evidence>
<dbReference type="PANTHER" id="PTHR45794">
    <property type="entry name" value="LEUCYL-TRNA SYNTHETASE"/>
    <property type="match status" value="1"/>
</dbReference>
<dbReference type="InterPro" id="IPR009008">
    <property type="entry name" value="Val/Leu/Ile-tRNA-synth_edit"/>
</dbReference>
<feature type="domain" description="Aminoacyl-tRNA synthetase class Ia" evidence="12">
    <location>
        <begin position="196"/>
        <end position="284"/>
    </location>
</feature>
<evidence type="ECO:0000313" key="16">
    <source>
        <dbReference type="EMBL" id="RUP51054.1"/>
    </source>
</evidence>
<keyword evidence="11" id="KW-0472">Membrane</keyword>
<feature type="transmembrane region" description="Helical" evidence="11">
    <location>
        <begin position="6"/>
        <end position="24"/>
    </location>
</feature>
<dbReference type="InterPro" id="IPR004493">
    <property type="entry name" value="Leu-tRNA-synth_Ia_arc/euk"/>
</dbReference>
<evidence type="ECO:0000313" key="17">
    <source>
        <dbReference type="Proteomes" id="UP000268093"/>
    </source>
</evidence>
<comment type="catalytic activity">
    <reaction evidence="10">
        <text>tRNA(Leu) + L-leucine + ATP = L-leucyl-tRNA(Leu) + AMP + diphosphate</text>
        <dbReference type="Rhea" id="RHEA:11688"/>
        <dbReference type="Rhea" id="RHEA-COMP:9613"/>
        <dbReference type="Rhea" id="RHEA-COMP:9622"/>
        <dbReference type="ChEBI" id="CHEBI:30616"/>
        <dbReference type="ChEBI" id="CHEBI:33019"/>
        <dbReference type="ChEBI" id="CHEBI:57427"/>
        <dbReference type="ChEBI" id="CHEBI:78442"/>
        <dbReference type="ChEBI" id="CHEBI:78494"/>
        <dbReference type="ChEBI" id="CHEBI:456215"/>
        <dbReference type="EC" id="6.1.1.4"/>
    </reaction>
</comment>
<dbReference type="SUPFAM" id="SSF47323">
    <property type="entry name" value="Anticodon-binding domain of a subclass of class I aminoacyl-tRNA synthetases"/>
    <property type="match status" value="1"/>
</dbReference>
<proteinExistence type="inferred from homology"/>
<dbReference type="PANTHER" id="PTHR45794:SF1">
    <property type="entry name" value="LEUCINE--TRNA LIGASE, CYTOPLASMIC"/>
    <property type="match status" value="1"/>
</dbReference>
<organism evidence="16 17">
    <name type="scientific">Jimgerdemannia flammicorona</name>
    <dbReference type="NCBI Taxonomy" id="994334"/>
    <lineage>
        <taxon>Eukaryota</taxon>
        <taxon>Fungi</taxon>
        <taxon>Fungi incertae sedis</taxon>
        <taxon>Mucoromycota</taxon>
        <taxon>Mucoromycotina</taxon>
        <taxon>Endogonomycetes</taxon>
        <taxon>Endogonales</taxon>
        <taxon>Endogonaceae</taxon>
        <taxon>Jimgerdemannia</taxon>
    </lineage>
</organism>
<keyword evidence="6" id="KW-0067">ATP-binding</keyword>
<dbReference type="Gene3D" id="1.10.730.10">
    <property type="entry name" value="Isoleucyl-tRNA Synthetase, Domain 1"/>
    <property type="match status" value="1"/>
</dbReference>
<dbReference type="InterPro" id="IPR014729">
    <property type="entry name" value="Rossmann-like_a/b/a_fold"/>
</dbReference>
<comment type="subcellular location">
    <subcellularLocation>
        <location evidence="1">Cytoplasm</location>
    </subcellularLocation>
</comment>
<evidence type="ECO:0000256" key="5">
    <source>
        <dbReference type="ARBA" id="ARBA00022741"/>
    </source>
</evidence>
<dbReference type="SUPFAM" id="SSF50677">
    <property type="entry name" value="ValRS/IleRS/LeuRS editing domain"/>
    <property type="match status" value="1"/>
</dbReference>
<dbReference type="EC" id="6.1.1.4" evidence="3"/>
<dbReference type="FunFam" id="3.90.740.10:FF:000001">
    <property type="entry name" value="Leucine--tRNA ligase, cytoplasmic"/>
    <property type="match status" value="1"/>
</dbReference>
<dbReference type="InterPro" id="IPR002300">
    <property type="entry name" value="aa-tRNA-synth_Ia"/>
</dbReference>
<keyword evidence="11" id="KW-1133">Transmembrane helix</keyword>
<keyword evidence="17" id="KW-1185">Reference proteome</keyword>
<dbReference type="GO" id="GO:0004823">
    <property type="term" value="F:leucine-tRNA ligase activity"/>
    <property type="evidence" value="ECO:0007669"/>
    <property type="project" value="UniProtKB-EC"/>
</dbReference>
<gene>
    <name evidence="16" type="ORF">BC936DRAFT_150069</name>
</gene>
<dbReference type="SUPFAM" id="SSF52374">
    <property type="entry name" value="Nucleotidylyl transferase"/>
    <property type="match status" value="1"/>
</dbReference>
<dbReference type="OrthoDB" id="10249672at2759"/>
<name>A0A433DJI8_9FUNG</name>
<dbReference type="CDD" id="cd07959">
    <property type="entry name" value="Anticodon_Ia_Leu_AEc"/>
    <property type="match status" value="1"/>
</dbReference>
<evidence type="ECO:0000256" key="3">
    <source>
        <dbReference type="ARBA" id="ARBA00013164"/>
    </source>
</evidence>
<dbReference type="AlphaFoldDB" id="A0A433DJI8"/>
<keyword evidence="8" id="KW-0030">Aminoacyl-tRNA synthetase</keyword>
<keyword evidence="5" id="KW-0547">Nucleotide-binding</keyword>
<dbReference type="GO" id="GO:0005524">
    <property type="term" value="F:ATP binding"/>
    <property type="evidence" value="ECO:0007669"/>
    <property type="project" value="UniProtKB-KW"/>
</dbReference>
<evidence type="ECO:0000256" key="7">
    <source>
        <dbReference type="ARBA" id="ARBA00022917"/>
    </source>
</evidence>
<dbReference type="Proteomes" id="UP000268093">
    <property type="component" value="Unassembled WGS sequence"/>
</dbReference>
<evidence type="ECO:0000259" key="12">
    <source>
        <dbReference type="Pfam" id="PF00133"/>
    </source>
</evidence>
<reference evidence="16 17" key="1">
    <citation type="journal article" date="2018" name="New Phytol.">
        <title>Phylogenomics of Endogonaceae and evolution of mycorrhizas within Mucoromycota.</title>
        <authorList>
            <person name="Chang Y."/>
            <person name="Desiro A."/>
            <person name="Na H."/>
            <person name="Sandor L."/>
            <person name="Lipzen A."/>
            <person name="Clum A."/>
            <person name="Barry K."/>
            <person name="Grigoriev I.V."/>
            <person name="Martin F.M."/>
            <person name="Stajich J.E."/>
            <person name="Smith M.E."/>
            <person name="Bonito G."/>
            <person name="Spatafora J.W."/>
        </authorList>
    </citation>
    <scope>NUCLEOTIDE SEQUENCE [LARGE SCALE GENOMIC DNA]</scope>
    <source>
        <strain evidence="16 17">GMNB39</strain>
    </source>
</reference>
<dbReference type="InterPro" id="IPR055416">
    <property type="entry name" value="RBD_LARS1"/>
</dbReference>
<dbReference type="NCBIfam" id="TIGR00395">
    <property type="entry name" value="leuS_arch"/>
    <property type="match status" value="1"/>
</dbReference>
<evidence type="ECO:0000256" key="6">
    <source>
        <dbReference type="ARBA" id="ARBA00022840"/>
    </source>
</evidence>
<keyword evidence="7" id="KW-0648">Protein biosynthesis</keyword>
<feature type="domain" description="Leucine--tRNA ligase RagD-binding" evidence="15">
    <location>
        <begin position="1104"/>
        <end position="1173"/>
    </location>
</feature>
<dbReference type="InterPro" id="IPR013155">
    <property type="entry name" value="M/V/L/I-tRNA-synth_anticd-bd"/>
</dbReference>
<sequence length="1231" mass="139903">MHTDGSWFDLTIILVLILVVKNIVGQLQPTLHNLFGRYTAVLELDVVVDADAQVAQRLSVVGMVGIADTHDVCDIVAGEDWTRHAGIFSLFVYVTHLVVLLAINPVPAPAPARYFPNEKEAHTIWPKRQKHQRHVYSKETIPPNQSLNPPFSKQTAKRDALRALEPKAQKLWEDMHAFEVNAPTIEEHPSNNDLHEAYPKFFGCMAYPYMNGRLHLGHAFTLSKIEFATGYERLKGKRALFPQGFHCTGMPIKACADKLARELELFGQNFENYREPTEDVVEEKIENLTLKDKPVDPTKVVAKKSKVAAKATTTTYQFQIMQQLGVPTHEIHRFADPSHWLVYFPPLATLDLRSFGAKVDWRRSFITTDANPYYDAFVRWQMNRLYQLSKIKFGERYTIYSPVDHQPCMDHDRQSGEGVGPQEYTGIKLEVVAWSAQARDTIERVEALRGKRVFLVAATLRPETMYGQTNCFVGTEINYGLFAVNETDVFLCTERAARNMAYQKLSLENGVVTKLAEIKGTLVVGTKVKAPLSKYEEVYVLPMENVLATKGTGVVTSVPSDSPDDYATLQDLIKKPAYYKIEAEWASLVPIPIINTPTYGDLAAPTICKLKKINSQKDRTQLTEAKELVYKEGFYSGTMIVGDHKGLPVQEAKPRIKEQLLREGHAFVYNEPEGVVMSRSGDECVVALLDQWYLDYGEEEWKKQAEKGLARLNTFGNEIRHQFEQTLGWLNQWACARSFGLGSRLPWDQQFLVESLSDSTIYMAYYTVAHLLHGGSLDGSTLGPAGIKPDEMTDAVWDYVFGLGPYPSDTPISQATLDKLRREYNYFYPLDLRVSGKDLVPNHLTFWIYNHVAIFPEEKWPRTVRANGHLMLNSEKMAKSTGNFLTLHDAIEKYGADASRLALADAGDAVEDANFEDATANAAILRLFTLLEWCEEQVQGAAQLRTGEKGFHDRVFETEMDNYVLLADRAYAVMLYRDALKFGFYELQTARDWYQQVIAVEGMHRDLVMRFVEVQTILLAPITPHWSEYVWREILKKPDSVTNARFPTPRSEVDQSLLEAAEYIRRTVKSVRDLELATQKKKGKGKAVANEYDPTKPKSLRVFVATRFPEWQDAGIEVLRENYNAATGTFDDVKIRESLAQKDLLKNKKMMPFVQDQKKRIEKFGASSFNRTLIFNEYETLRTAVEFLKRSLGFHTIHILLEDQWTENDSRAAEIAVPGDPGFTFKNEAEN</sequence>
<accession>A0A433DJI8</accession>
<feature type="domain" description="Methionyl/Valyl/Leucyl/Isoleucyl-tRNA synthetase anticodon-binding" evidence="13">
    <location>
        <begin position="953"/>
        <end position="1082"/>
    </location>
</feature>
<dbReference type="GO" id="GO:0005737">
    <property type="term" value="C:cytoplasm"/>
    <property type="evidence" value="ECO:0007669"/>
    <property type="project" value="UniProtKB-SubCell"/>
</dbReference>
<dbReference type="Pfam" id="PF08264">
    <property type="entry name" value="Anticodon_1"/>
    <property type="match status" value="1"/>
</dbReference>
<evidence type="ECO:0000259" key="15">
    <source>
        <dbReference type="Pfam" id="PF24810"/>
    </source>
</evidence>
<dbReference type="Gene3D" id="3.90.740.10">
    <property type="entry name" value="Valyl/Leucyl/Isoleucyl-tRNA synthetase, editing domain"/>
    <property type="match status" value="1"/>
</dbReference>
<dbReference type="Pfam" id="PF09334">
    <property type="entry name" value="tRNA-synt_1g"/>
    <property type="match status" value="1"/>
</dbReference>
<evidence type="ECO:0000256" key="1">
    <source>
        <dbReference type="ARBA" id="ARBA00004496"/>
    </source>
</evidence>
<protein>
    <recommendedName>
        <fullName evidence="3">leucine--tRNA ligase</fullName>
        <ecNumber evidence="3">6.1.1.4</ecNumber>
    </recommendedName>
    <alternativeName>
        <fullName evidence="9">Leucyl-tRNA synthetase</fullName>
    </alternativeName>
</protein>
<keyword evidence="4" id="KW-0436">Ligase</keyword>
<evidence type="ECO:0000256" key="10">
    <source>
        <dbReference type="ARBA" id="ARBA00047469"/>
    </source>
</evidence>
<comment type="caution">
    <text evidence="16">The sequence shown here is derived from an EMBL/GenBank/DDBJ whole genome shotgun (WGS) entry which is preliminary data.</text>
</comment>
<evidence type="ECO:0000256" key="9">
    <source>
        <dbReference type="ARBA" id="ARBA00030520"/>
    </source>
</evidence>
<dbReference type="Pfam" id="PF24810">
    <property type="entry name" value="RBD_LARS1"/>
    <property type="match status" value="1"/>
</dbReference>
<evidence type="ECO:0000256" key="4">
    <source>
        <dbReference type="ARBA" id="ARBA00022598"/>
    </source>
</evidence>
<dbReference type="GO" id="GO:0006429">
    <property type="term" value="P:leucyl-tRNA aminoacylation"/>
    <property type="evidence" value="ECO:0007669"/>
    <property type="project" value="InterPro"/>
</dbReference>